<keyword evidence="2" id="KW-0805">Transcription regulation</keyword>
<organism evidence="8 9">
    <name type="scientific">Actinomadura rubrisoli</name>
    <dbReference type="NCBI Taxonomy" id="2530368"/>
    <lineage>
        <taxon>Bacteria</taxon>
        <taxon>Bacillati</taxon>
        <taxon>Actinomycetota</taxon>
        <taxon>Actinomycetes</taxon>
        <taxon>Streptosporangiales</taxon>
        <taxon>Thermomonosporaceae</taxon>
        <taxon>Actinomadura</taxon>
    </lineage>
</organism>
<dbReference type="GO" id="GO:0003677">
    <property type="term" value="F:DNA binding"/>
    <property type="evidence" value="ECO:0007669"/>
    <property type="project" value="UniProtKB-UniRule"/>
</dbReference>
<evidence type="ECO:0000256" key="2">
    <source>
        <dbReference type="ARBA" id="ARBA00023015"/>
    </source>
</evidence>
<dbReference type="SMART" id="SM01043">
    <property type="entry name" value="BTAD"/>
    <property type="match status" value="1"/>
</dbReference>
<name>A0A4R4ZZL3_9ACTN</name>
<keyword evidence="9" id="KW-1185">Reference proteome</keyword>
<dbReference type="CDD" id="cd15831">
    <property type="entry name" value="BTAD"/>
    <property type="match status" value="1"/>
</dbReference>
<dbReference type="OrthoDB" id="4054020at2"/>
<dbReference type="SMART" id="SM00862">
    <property type="entry name" value="Trans_reg_C"/>
    <property type="match status" value="1"/>
</dbReference>
<dbReference type="RefSeq" id="WP_131903403.1">
    <property type="nucleotide sequence ID" value="NZ_SMKU01000523.1"/>
</dbReference>
<dbReference type="InterPro" id="IPR005158">
    <property type="entry name" value="BTAD"/>
</dbReference>
<dbReference type="InterPro" id="IPR001867">
    <property type="entry name" value="OmpR/PhoB-type_DNA-bd"/>
</dbReference>
<accession>A0A4R4ZZL3</accession>
<protein>
    <recommendedName>
        <fullName evidence="7">OmpR/PhoB-type domain-containing protein</fullName>
    </recommendedName>
</protein>
<evidence type="ECO:0000256" key="6">
    <source>
        <dbReference type="SAM" id="MobiDB-lite"/>
    </source>
</evidence>
<sequence length="260" mass="29660">MQIRVLGPLQMEQNGISITPSAHKLRQALALFLLNANRCVSTSELIEELWENDPPRSAMATLQTYILRLRKTLGDELVLTGPGGYTLLLDEGVLDLHRFERHIERARAELDRNACANAADLLDRAARLWRGQPLSDLSPGPILRREIVRLEECHLNVLEQRFEIKISLRRYSENVSELRDLCMRYRMHEILHAQLMLCLYHCGRRPEALTVYEQVRRTLADELALEPSMRLQELHDAMLANDPDPEPTLTMAGPPPGCTG</sequence>
<dbReference type="GO" id="GO:0000160">
    <property type="term" value="P:phosphorelay signal transduction system"/>
    <property type="evidence" value="ECO:0007669"/>
    <property type="project" value="InterPro"/>
</dbReference>
<evidence type="ECO:0000313" key="8">
    <source>
        <dbReference type="EMBL" id="TDD62622.1"/>
    </source>
</evidence>
<comment type="caution">
    <text evidence="8">The sequence shown here is derived from an EMBL/GenBank/DDBJ whole genome shotgun (WGS) entry which is preliminary data.</text>
</comment>
<dbReference type="PANTHER" id="PTHR35807:SF1">
    <property type="entry name" value="TRANSCRIPTIONAL REGULATOR REDD"/>
    <property type="match status" value="1"/>
</dbReference>
<proteinExistence type="inferred from homology"/>
<evidence type="ECO:0000256" key="4">
    <source>
        <dbReference type="ARBA" id="ARBA00023163"/>
    </source>
</evidence>
<dbReference type="EMBL" id="SMKU01000523">
    <property type="protein sequence ID" value="TDD62622.1"/>
    <property type="molecule type" value="Genomic_DNA"/>
</dbReference>
<dbReference type="InterPro" id="IPR051677">
    <property type="entry name" value="AfsR-DnrI-RedD_regulator"/>
</dbReference>
<feature type="region of interest" description="Disordered" evidence="6">
    <location>
        <begin position="241"/>
        <end position="260"/>
    </location>
</feature>
<dbReference type="AlphaFoldDB" id="A0A4R4ZZL3"/>
<dbReference type="InterPro" id="IPR011990">
    <property type="entry name" value="TPR-like_helical_dom_sf"/>
</dbReference>
<dbReference type="Pfam" id="PF00486">
    <property type="entry name" value="Trans_reg_C"/>
    <property type="match status" value="1"/>
</dbReference>
<gene>
    <name evidence="8" type="ORF">E1298_44475</name>
</gene>
<dbReference type="Proteomes" id="UP000294513">
    <property type="component" value="Unassembled WGS sequence"/>
</dbReference>
<keyword evidence="3 5" id="KW-0238">DNA-binding</keyword>
<dbReference type="PANTHER" id="PTHR35807">
    <property type="entry name" value="TRANSCRIPTIONAL REGULATOR REDD-RELATED"/>
    <property type="match status" value="1"/>
</dbReference>
<evidence type="ECO:0000256" key="5">
    <source>
        <dbReference type="PROSITE-ProRule" id="PRU01091"/>
    </source>
</evidence>
<dbReference type="InterPro" id="IPR036388">
    <property type="entry name" value="WH-like_DNA-bd_sf"/>
</dbReference>
<dbReference type="SUPFAM" id="SSF48452">
    <property type="entry name" value="TPR-like"/>
    <property type="match status" value="1"/>
</dbReference>
<feature type="domain" description="OmpR/PhoB-type" evidence="7">
    <location>
        <begin position="1"/>
        <end position="89"/>
    </location>
</feature>
<dbReference type="GO" id="GO:0006355">
    <property type="term" value="P:regulation of DNA-templated transcription"/>
    <property type="evidence" value="ECO:0007669"/>
    <property type="project" value="InterPro"/>
</dbReference>
<reference evidence="8 9" key="1">
    <citation type="submission" date="2019-03" db="EMBL/GenBank/DDBJ databases">
        <title>Draft genome sequences of novel Actinobacteria.</title>
        <authorList>
            <person name="Sahin N."/>
            <person name="Ay H."/>
            <person name="Saygin H."/>
        </authorList>
    </citation>
    <scope>NUCLEOTIDE SEQUENCE [LARGE SCALE GENOMIC DNA]</scope>
    <source>
        <strain evidence="8 9">H3C3</strain>
    </source>
</reference>
<evidence type="ECO:0000256" key="3">
    <source>
        <dbReference type="ARBA" id="ARBA00023125"/>
    </source>
</evidence>
<dbReference type="PROSITE" id="PS51755">
    <property type="entry name" value="OMPR_PHOB"/>
    <property type="match status" value="1"/>
</dbReference>
<feature type="DNA-binding region" description="OmpR/PhoB-type" evidence="5">
    <location>
        <begin position="1"/>
        <end position="89"/>
    </location>
</feature>
<evidence type="ECO:0000259" key="7">
    <source>
        <dbReference type="PROSITE" id="PS51755"/>
    </source>
</evidence>
<dbReference type="Pfam" id="PF03704">
    <property type="entry name" value="BTAD"/>
    <property type="match status" value="1"/>
</dbReference>
<evidence type="ECO:0000256" key="1">
    <source>
        <dbReference type="ARBA" id="ARBA00005820"/>
    </source>
</evidence>
<dbReference type="InterPro" id="IPR016032">
    <property type="entry name" value="Sig_transdc_resp-reg_C-effctor"/>
</dbReference>
<evidence type="ECO:0000313" key="9">
    <source>
        <dbReference type="Proteomes" id="UP000294513"/>
    </source>
</evidence>
<keyword evidence="4" id="KW-0804">Transcription</keyword>
<comment type="similarity">
    <text evidence="1">Belongs to the AfsR/DnrI/RedD regulatory family.</text>
</comment>
<dbReference type="SUPFAM" id="SSF46894">
    <property type="entry name" value="C-terminal effector domain of the bipartite response regulators"/>
    <property type="match status" value="1"/>
</dbReference>
<dbReference type="Gene3D" id="1.25.40.10">
    <property type="entry name" value="Tetratricopeptide repeat domain"/>
    <property type="match status" value="1"/>
</dbReference>
<dbReference type="Gene3D" id="1.10.10.10">
    <property type="entry name" value="Winged helix-like DNA-binding domain superfamily/Winged helix DNA-binding domain"/>
    <property type="match status" value="1"/>
</dbReference>